<dbReference type="Gene3D" id="3.40.50.1820">
    <property type="entry name" value="alpha/beta hydrolase"/>
    <property type="match status" value="1"/>
</dbReference>
<protein>
    <recommendedName>
        <fullName evidence="1">AB hydrolase-1 domain-containing protein</fullName>
    </recommendedName>
</protein>
<feature type="domain" description="AB hydrolase-1" evidence="1">
    <location>
        <begin position="89"/>
        <end position="327"/>
    </location>
</feature>
<dbReference type="InterPro" id="IPR051411">
    <property type="entry name" value="Polyketide_trans_af380"/>
</dbReference>
<dbReference type="Pfam" id="PF00561">
    <property type="entry name" value="Abhydrolase_1"/>
    <property type="match status" value="1"/>
</dbReference>
<proteinExistence type="predicted"/>
<dbReference type="Proteomes" id="UP000745859">
    <property type="component" value="Unassembled WGS sequence"/>
</dbReference>
<dbReference type="EMBL" id="JAASQL010000005">
    <property type="protein sequence ID" value="NIJ46302.1"/>
    <property type="molecule type" value="Genomic_DNA"/>
</dbReference>
<dbReference type="SUPFAM" id="SSF53474">
    <property type="entry name" value="alpha/beta-Hydrolases"/>
    <property type="match status" value="1"/>
</dbReference>
<name>A0ABX0UBU7_9FLAO</name>
<accession>A0ABX0UBU7</accession>
<dbReference type="PANTHER" id="PTHR47751">
    <property type="entry name" value="SUPERFAMILY HYDROLASE, PUTATIVE (AFU_ORTHOLOGUE AFUA_2G16580)-RELATED"/>
    <property type="match status" value="1"/>
</dbReference>
<organism evidence="2 3">
    <name type="scientific">Wenyingzhuangia heitensis</name>
    <dbReference type="NCBI Taxonomy" id="1487859"/>
    <lineage>
        <taxon>Bacteria</taxon>
        <taxon>Pseudomonadati</taxon>
        <taxon>Bacteroidota</taxon>
        <taxon>Flavobacteriia</taxon>
        <taxon>Flavobacteriales</taxon>
        <taxon>Flavobacteriaceae</taxon>
        <taxon>Wenyingzhuangia</taxon>
    </lineage>
</organism>
<gene>
    <name evidence="2" type="ORF">FHR24_002786</name>
</gene>
<dbReference type="Gene3D" id="1.10.10.800">
    <property type="match status" value="1"/>
</dbReference>
<dbReference type="RefSeq" id="WP_167190141.1">
    <property type="nucleotide sequence ID" value="NZ_JAASQL010000005.1"/>
</dbReference>
<dbReference type="InterPro" id="IPR029058">
    <property type="entry name" value="AB_hydrolase_fold"/>
</dbReference>
<comment type="caution">
    <text evidence="2">The sequence shown here is derived from an EMBL/GenBank/DDBJ whole genome shotgun (WGS) entry which is preliminary data.</text>
</comment>
<sequence length="346" mass="38538">MKKKHILIVTLMIGIAEVSAQFGDVKNIKNLTALEKSKGGKSVVFNSESDKIAANLYLPSNYNKENNYSAIVVVAPQGGLKEQTAGFYAKKLSKKGFISIAFDHRSYGQSGGAPRHYESPQWKAEDIKNAVSYMGTIAGVNKENIAVLAICSGAGYGLMASVNDARVKAFATVSGVFNFRERETGLNDVDNPKQENLDTFRDKMKQSAIARQKYFETGVMEYSLLVPDLTENTGSFWSQGYDYYRTERGFVNGWENKRSKHSFEARLSTNATTQYAKQLSDLGIPFLAIAGDKAFTYPFSQRVIATAIGDKELYTIPNATHFDLYDNELYVDKAVQKLTLFFKEKI</sequence>
<keyword evidence="3" id="KW-1185">Reference proteome</keyword>
<evidence type="ECO:0000313" key="2">
    <source>
        <dbReference type="EMBL" id="NIJ46302.1"/>
    </source>
</evidence>
<dbReference type="InterPro" id="IPR000073">
    <property type="entry name" value="AB_hydrolase_1"/>
</dbReference>
<evidence type="ECO:0000313" key="3">
    <source>
        <dbReference type="Proteomes" id="UP000745859"/>
    </source>
</evidence>
<dbReference type="PANTHER" id="PTHR47751:SF1">
    <property type="entry name" value="SUPERFAMILY HYDROLASE, PUTATIVE (AFU_ORTHOLOGUE AFUA_2G16580)-RELATED"/>
    <property type="match status" value="1"/>
</dbReference>
<evidence type="ECO:0000259" key="1">
    <source>
        <dbReference type="Pfam" id="PF00561"/>
    </source>
</evidence>
<reference evidence="2 3" key="1">
    <citation type="submission" date="2020-03" db="EMBL/GenBank/DDBJ databases">
        <title>Genomic Encyclopedia of Type Strains, Phase IV (KMG-IV): sequencing the most valuable type-strain genomes for metagenomic binning, comparative biology and taxonomic classification.</title>
        <authorList>
            <person name="Goeker M."/>
        </authorList>
    </citation>
    <scope>NUCLEOTIDE SEQUENCE [LARGE SCALE GENOMIC DNA]</scope>
    <source>
        <strain evidence="2 3">DSM 101599</strain>
    </source>
</reference>